<dbReference type="AlphaFoldDB" id="A0AAV1ASP0"/>
<evidence type="ECO:0000313" key="2">
    <source>
        <dbReference type="Proteomes" id="UP001157006"/>
    </source>
</evidence>
<reference evidence="1 2" key="1">
    <citation type="submission" date="2023-01" db="EMBL/GenBank/DDBJ databases">
        <authorList>
            <person name="Kreplak J."/>
        </authorList>
    </citation>
    <scope>NUCLEOTIDE SEQUENCE [LARGE SCALE GENOMIC DNA]</scope>
</reference>
<protein>
    <submittedName>
        <fullName evidence="1">Uncharacterized protein</fullName>
    </submittedName>
</protein>
<accession>A0AAV1ASP0</accession>
<keyword evidence="2" id="KW-1185">Reference proteome</keyword>
<dbReference type="Proteomes" id="UP001157006">
    <property type="component" value="Chromosome 5"/>
</dbReference>
<organism evidence="1 2">
    <name type="scientific">Vicia faba</name>
    <name type="common">Broad bean</name>
    <name type="synonym">Faba vulgaris</name>
    <dbReference type="NCBI Taxonomy" id="3906"/>
    <lineage>
        <taxon>Eukaryota</taxon>
        <taxon>Viridiplantae</taxon>
        <taxon>Streptophyta</taxon>
        <taxon>Embryophyta</taxon>
        <taxon>Tracheophyta</taxon>
        <taxon>Spermatophyta</taxon>
        <taxon>Magnoliopsida</taxon>
        <taxon>eudicotyledons</taxon>
        <taxon>Gunneridae</taxon>
        <taxon>Pentapetalae</taxon>
        <taxon>rosids</taxon>
        <taxon>fabids</taxon>
        <taxon>Fabales</taxon>
        <taxon>Fabaceae</taxon>
        <taxon>Papilionoideae</taxon>
        <taxon>50 kb inversion clade</taxon>
        <taxon>NPAAA clade</taxon>
        <taxon>Hologalegina</taxon>
        <taxon>IRL clade</taxon>
        <taxon>Fabeae</taxon>
        <taxon>Vicia</taxon>
    </lineage>
</organism>
<proteinExistence type="predicted"/>
<name>A0AAV1ASP0_VICFA</name>
<evidence type="ECO:0000313" key="1">
    <source>
        <dbReference type="EMBL" id="CAI8612833.1"/>
    </source>
</evidence>
<sequence>MNKTYKINNNKSNIIWKEYNHIVRYLSMFFEINFLFQDVYSQAPPPLHSALLNESTFAARPHFIISVISLWPLTLRITDSHPTSFGPPPSPIASPIKDKQGITSFSLIQFSNICVYAMI</sequence>
<dbReference type="EMBL" id="OX451740">
    <property type="protein sequence ID" value="CAI8612833.1"/>
    <property type="molecule type" value="Genomic_DNA"/>
</dbReference>
<gene>
    <name evidence="1" type="ORF">VFH_V053160</name>
</gene>